<dbReference type="EMBL" id="DTBD01000022">
    <property type="protein sequence ID" value="HGQ64205.1"/>
    <property type="molecule type" value="Genomic_DNA"/>
</dbReference>
<proteinExistence type="inferred from homology"/>
<accession>A0A7C4NKE2</accession>
<comment type="subcellular location">
    <subcellularLocation>
        <location evidence="2">Cell membrane</location>
        <topology evidence="2">Multi-pass membrane protein</topology>
    </subcellularLocation>
</comment>
<dbReference type="Pfam" id="PF03186">
    <property type="entry name" value="CobD_Cbib"/>
    <property type="match status" value="1"/>
</dbReference>
<feature type="transmembrane region" description="Helical" evidence="11">
    <location>
        <begin position="90"/>
        <end position="110"/>
    </location>
</feature>
<evidence type="ECO:0000256" key="3">
    <source>
        <dbReference type="ARBA" id="ARBA00004953"/>
    </source>
</evidence>
<feature type="transmembrane region" description="Helical" evidence="11">
    <location>
        <begin position="296"/>
        <end position="315"/>
    </location>
</feature>
<feature type="transmembrane region" description="Helical" evidence="11">
    <location>
        <begin position="60"/>
        <end position="84"/>
    </location>
</feature>
<evidence type="ECO:0000256" key="2">
    <source>
        <dbReference type="ARBA" id="ARBA00004651"/>
    </source>
</evidence>
<keyword evidence="7" id="KW-0169">Cobalamin biosynthesis</keyword>
<evidence type="ECO:0000256" key="8">
    <source>
        <dbReference type="ARBA" id="ARBA00022692"/>
    </source>
</evidence>
<dbReference type="EMBL" id="DTCK01000039">
    <property type="protein sequence ID" value="HGQ36272.1"/>
    <property type="molecule type" value="Genomic_DNA"/>
</dbReference>
<evidence type="ECO:0000256" key="4">
    <source>
        <dbReference type="ARBA" id="ARBA00006263"/>
    </source>
</evidence>
<evidence type="ECO:0000256" key="5">
    <source>
        <dbReference type="ARBA" id="ARBA00016185"/>
    </source>
</evidence>
<dbReference type="PANTHER" id="PTHR34308:SF1">
    <property type="entry name" value="COBALAMIN BIOSYNTHESIS PROTEIN CBIB"/>
    <property type="match status" value="1"/>
</dbReference>
<protein>
    <recommendedName>
        <fullName evidence="5">Probable cobalamin biosynthesis protein CobD</fullName>
    </recommendedName>
</protein>
<evidence type="ECO:0000256" key="7">
    <source>
        <dbReference type="ARBA" id="ARBA00022573"/>
    </source>
</evidence>
<dbReference type="UniPathway" id="UPA00148"/>
<evidence type="ECO:0000256" key="6">
    <source>
        <dbReference type="ARBA" id="ARBA00022475"/>
    </source>
</evidence>
<feature type="transmembrane region" description="Helical" evidence="11">
    <location>
        <begin position="12"/>
        <end position="30"/>
    </location>
</feature>
<reference evidence="13" key="1">
    <citation type="journal article" date="2020" name="mSystems">
        <title>Genome- and Community-Level Interaction Insights into Carbon Utilization and Element Cycling Functions of Hydrothermarchaeota in Hydrothermal Sediment.</title>
        <authorList>
            <person name="Zhou Z."/>
            <person name="Liu Y."/>
            <person name="Xu W."/>
            <person name="Pan J."/>
            <person name="Luo Z.H."/>
            <person name="Li M."/>
        </authorList>
    </citation>
    <scope>NUCLEOTIDE SEQUENCE [LARGE SCALE GENOMIC DNA]</scope>
    <source>
        <strain evidence="13">SpSt-637</strain>
        <strain evidence="12">SpSt-667</strain>
    </source>
</reference>
<sequence>MDLTWFYPKNLTEFSFVLLIALVADILYPFHSGVMYKIHPVHTAYFTALKIFRKLPKTKAVGIGIWFAVVSTHLVFYGILLYLSSILNRMLWLIVATYILKVSISLKLLLDHVHKTAICIVNNDIVCAREAISGAVRRSVSQLEEGHISSAAIETLFENIVDGFVSPLLYYLIIGPLGALFQRLVNTMDAALGYKEGDFIKVGLFSAKADDVVNYIPARLTMLLMITLCTLVKGSPRISIKIIKEEGKHIESINGRVVISAASGCLQVKLEKIGAYTVGREYSLPKNSDIIKALKLSIYLCISFVLLELVLYMLYSSITAYG</sequence>
<evidence type="ECO:0000256" key="1">
    <source>
        <dbReference type="ARBA" id="ARBA00003384"/>
    </source>
</evidence>
<dbReference type="GO" id="GO:0005886">
    <property type="term" value="C:plasma membrane"/>
    <property type="evidence" value="ECO:0007669"/>
    <property type="project" value="UniProtKB-SubCell"/>
</dbReference>
<dbReference type="GO" id="GO:0009236">
    <property type="term" value="P:cobalamin biosynthetic process"/>
    <property type="evidence" value="ECO:0007669"/>
    <property type="project" value="UniProtKB-UniPathway"/>
</dbReference>
<evidence type="ECO:0000313" key="13">
    <source>
        <dbReference type="EMBL" id="HGQ64205.1"/>
    </source>
</evidence>
<keyword evidence="10 11" id="KW-0472">Membrane</keyword>
<evidence type="ECO:0000256" key="10">
    <source>
        <dbReference type="ARBA" id="ARBA00023136"/>
    </source>
</evidence>
<comment type="caution">
    <text evidence="13">The sequence shown here is derived from an EMBL/GenBank/DDBJ whole genome shotgun (WGS) entry which is preliminary data.</text>
</comment>
<comment type="similarity">
    <text evidence="4">Belongs to the CobD/CbiB family.</text>
</comment>
<comment type="function">
    <text evidence="1">Converts cobyric acid to cobinamide by the addition of aminopropanol on the F carboxylic group.</text>
</comment>
<keyword evidence="8 11" id="KW-0812">Transmembrane</keyword>
<dbReference type="GO" id="GO:0048472">
    <property type="term" value="F:threonine-phosphate decarboxylase activity"/>
    <property type="evidence" value="ECO:0007669"/>
    <property type="project" value="InterPro"/>
</dbReference>
<dbReference type="InterPro" id="IPR004485">
    <property type="entry name" value="Cobalamin_biosynth_CobD/CbiB"/>
</dbReference>
<comment type="pathway">
    <text evidence="3">Cofactor biosynthesis; adenosylcobalamin biosynthesis.</text>
</comment>
<organism evidence="13">
    <name type="scientific">Ignisphaera aggregans</name>
    <dbReference type="NCBI Taxonomy" id="334771"/>
    <lineage>
        <taxon>Archaea</taxon>
        <taxon>Thermoproteota</taxon>
        <taxon>Thermoprotei</taxon>
        <taxon>Desulfurococcales</taxon>
        <taxon>Desulfurococcaceae</taxon>
        <taxon>Ignisphaera</taxon>
    </lineage>
</organism>
<keyword evidence="9 11" id="KW-1133">Transmembrane helix</keyword>
<evidence type="ECO:0000256" key="9">
    <source>
        <dbReference type="ARBA" id="ARBA00022989"/>
    </source>
</evidence>
<feature type="transmembrane region" description="Helical" evidence="11">
    <location>
        <begin position="168"/>
        <end position="185"/>
    </location>
</feature>
<dbReference type="PANTHER" id="PTHR34308">
    <property type="entry name" value="COBALAMIN BIOSYNTHESIS PROTEIN CBIB"/>
    <property type="match status" value="1"/>
</dbReference>
<evidence type="ECO:0000256" key="11">
    <source>
        <dbReference type="SAM" id="Phobius"/>
    </source>
</evidence>
<keyword evidence="6" id="KW-1003">Cell membrane</keyword>
<dbReference type="NCBIfam" id="NF002281">
    <property type="entry name" value="PRK01209.2-5"/>
    <property type="match status" value="1"/>
</dbReference>
<name>A0A7C4NKE2_9CREN</name>
<dbReference type="AlphaFoldDB" id="A0A7C4NKE2"/>
<gene>
    <name evidence="13" type="ORF">ENU08_03075</name>
    <name evidence="12" type="ORF">ENU41_06315</name>
</gene>
<evidence type="ECO:0000313" key="12">
    <source>
        <dbReference type="EMBL" id="HGQ36272.1"/>
    </source>
</evidence>